<organism evidence="2 3">
    <name type="scientific">Nomascus leucogenys</name>
    <name type="common">Northern white-cheeked gibbon</name>
    <name type="synonym">Hylobates leucogenys</name>
    <dbReference type="NCBI Taxonomy" id="61853"/>
    <lineage>
        <taxon>Eukaryota</taxon>
        <taxon>Metazoa</taxon>
        <taxon>Chordata</taxon>
        <taxon>Craniata</taxon>
        <taxon>Vertebrata</taxon>
        <taxon>Euteleostomi</taxon>
        <taxon>Mammalia</taxon>
        <taxon>Eutheria</taxon>
        <taxon>Euarchontoglires</taxon>
        <taxon>Primates</taxon>
        <taxon>Haplorrhini</taxon>
        <taxon>Catarrhini</taxon>
        <taxon>Hylobatidae</taxon>
        <taxon>Nomascus</taxon>
    </lineage>
</organism>
<accession>A0A2I3H931</accession>
<dbReference type="InParanoid" id="A0A2I3H931"/>
<keyword evidence="1" id="KW-1133">Transmembrane helix</keyword>
<dbReference type="EMBL" id="ADFV01024598">
    <property type="status" value="NOT_ANNOTATED_CDS"/>
    <property type="molecule type" value="Genomic_DNA"/>
</dbReference>
<feature type="transmembrane region" description="Helical" evidence="1">
    <location>
        <begin position="54"/>
        <end position="76"/>
    </location>
</feature>
<evidence type="ECO:0000313" key="2">
    <source>
        <dbReference type="Ensembl" id="ENSNLEP00000039996.1"/>
    </source>
</evidence>
<reference evidence="2 3" key="1">
    <citation type="submission" date="2012-10" db="EMBL/GenBank/DDBJ databases">
        <authorList>
            <consortium name="Gibbon Genome Sequencing Consortium"/>
        </authorList>
    </citation>
    <scope>NUCLEOTIDE SEQUENCE [LARGE SCALE GENOMIC DNA]</scope>
</reference>
<dbReference type="Ensembl" id="ENSNLET00000019336.2">
    <property type="protein sequence ID" value="ENSNLEP00000039996.1"/>
    <property type="gene ID" value="ENSNLEG00000015170.2"/>
</dbReference>
<reference evidence="2" key="2">
    <citation type="submission" date="2025-08" db="UniProtKB">
        <authorList>
            <consortium name="Ensembl"/>
        </authorList>
    </citation>
    <scope>IDENTIFICATION</scope>
</reference>
<evidence type="ECO:0000256" key="1">
    <source>
        <dbReference type="SAM" id="Phobius"/>
    </source>
</evidence>
<reference evidence="2" key="3">
    <citation type="submission" date="2025-09" db="UniProtKB">
        <authorList>
            <consortium name="Ensembl"/>
        </authorList>
    </citation>
    <scope>IDENTIFICATION</scope>
</reference>
<protein>
    <submittedName>
        <fullName evidence="2">Uncharacterized protein</fullName>
    </submittedName>
</protein>
<keyword evidence="3" id="KW-1185">Reference proteome</keyword>
<name>A0A2I3H931_NOMLE</name>
<proteinExistence type="predicted"/>
<keyword evidence="1" id="KW-0812">Transmembrane</keyword>
<evidence type="ECO:0000313" key="3">
    <source>
        <dbReference type="Proteomes" id="UP000001073"/>
    </source>
</evidence>
<dbReference type="Proteomes" id="UP000001073">
    <property type="component" value="Chromosome 7b"/>
</dbReference>
<feature type="transmembrane region" description="Helical" evidence="1">
    <location>
        <begin position="20"/>
        <end position="42"/>
    </location>
</feature>
<dbReference type="AlphaFoldDB" id="A0A2I3H931"/>
<keyword evidence="1" id="KW-0472">Membrane</keyword>
<sequence>VPALPHGFSQAGSFVSTGSSPVLCLLAASLLLFVPTLALLTGATTCWCLHNKPLVLSPLAWQGLWGLVLAGTILGIQELWQLPWPLAPPRRVGLDLCSCQAHSCQQGADWIHALLCLMGVTGVPTALPAKHLEQNTSPFVVDAE</sequence>